<dbReference type="Proteomes" id="UP000053096">
    <property type="component" value="Unassembled WGS sequence"/>
</dbReference>
<evidence type="ECO:0000256" key="3">
    <source>
        <dbReference type="ARBA" id="ARBA00022714"/>
    </source>
</evidence>
<dbReference type="GO" id="GO:0051537">
    <property type="term" value="F:2 iron, 2 sulfur cluster binding"/>
    <property type="evidence" value="ECO:0007669"/>
    <property type="project" value="UniProtKB-KW"/>
</dbReference>
<dbReference type="GO" id="GO:0005506">
    <property type="term" value="F:iron ion binding"/>
    <property type="evidence" value="ECO:0007669"/>
    <property type="project" value="InterPro"/>
</dbReference>
<dbReference type="SUPFAM" id="SSF50022">
    <property type="entry name" value="ISP domain"/>
    <property type="match status" value="1"/>
</dbReference>
<evidence type="ECO:0000313" key="11">
    <source>
        <dbReference type="Proteomes" id="UP000053096"/>
    </source>
</evidence>
<dbReference type="EMBL" id="CYTV01000007">
    <property type="protein sequence ID" value="CUI90865.1"/>
    <property type="molecule type" value="Genomic_DNA"/>
</dbReference>
<dbReference type="Pfam" id="PF00848">
    <property type="entry name" value="Ring_hydroxyl_A"/>
    <property type="match status" value="1"/>
</dbReference>
<evidence type="ECO:0000259" key="9">
    <source>
        <dbReference type="PROSITE" id="PS51296"/>
    </source>
</evidence>
<feature type="domain" description="Rieske" evidence="9">
    <location>
        <begin position="47"/>
        <end position="154"/>
    </location>
</feature>
<comment type="similarity">
    <text evidence="2">Belongs to the bacterial ring-hydroxylating dioxygenase alpha subunit family.</text>
</comment>
<dbReference type="SUPFAM" id="SSF55961">
    <property type="entry name" value="Bet v1-like"/>
    <property type="match status" value="1"/>
</dbReference>
<evidence type="ECO:0000313" key="10">
    <source>
        <dbReference type="EMBL" id="CUI90865.1"/>
    </source>
</evidence>
<dbReference type="PROSITE" id="PS51296">
    <property type="entry name" value="RIESKE"/>
    <property type="match status" value="1"/>
</dbReference>
<keyword evidence="5 10" id="KW-0560">Oxidoreductase</keyword>
<dbReference type="CDD" id="cd03469">
    <property type="entry name" value="Rieske_RO_Alpha_N"/>
    <property type="match status" value="1"/>
</dbReference>
<dbReference type="AlphaFoldDB" id="A0A0M7G694"/>
<dbReference type="InterPro" id="IPR015879">
    <property type="entry name" value="Ring_hydroxy_dOase_asu_C_dom"/>
</dbReference>
<dbReference type="RefSeq" id="WP_131726039.1">
    <property type="nucleotide sequence ID" value="NZ_CAJGUP010000239.1"/>
</dbReference>
<keyword evidence="7" id="KW-0411">Iron-sulfur</keyword>
<dbReference type="PROSITE" id="PS00570">
    <property type="entry name" value="RING_HYDROXYL_ALPHA"/>
    <property type="match status" value="1"/>
</dbReference>
<dbReference type="EC" id="1.14.12.12" evidence="10"/>
<dbReference type="Pfam" id="PF00355">
    <property type="entry name" value="Rieske"/>
    <property type="match status" value="1"/>
</dbReference>
<keyword evidence="4" id="KW-0479">Metal-binding</keyword>
<evidence type="ECO:0000256" key="2">
    <source>
        <dbReference type="ARBA" id="ARBA00008751"/>
    </source>
</evidence>
<evidence type="ECO:0000256" key="6">
    <source>
        <dbReference type="ARBA" id="ARBA00023004"/>
    </source>
</evidence>
<dbReference type="InterPro" id="IPR017941">
    <property type="entry name" value="Rieske_2Fe-2S"/>
</dbReference>
<keyword evidence="3" id="KW-0001">2Fe-2S</keyword>
<dbReference type="InterPro" id="IPR015881">
    <property type="entry name" value="ARHD_Rieske_2Fe_2S"/>
</dbReference>
<evidence type="ECO:0000256" key="1">
    <source>
        <dbReference type="ARBA" id="ARBA00001962"/>
    </source>
</evidence>
<dbReference type="PRINTS" id="PR00090">
    <property type="entry name" value="RNGDIOXGNASE"/>
</dbReference>
<evidence type="ECO:0000256" key="4">
    <source>
        <dbReference type="ARBA" id="ARBA00022723"/>
    </source>
</evidence>
<dbReference type="PANTHER" id="PTHR43756">
    <property type="entry name" value="CHOLINE MONOOXYGENASE, CHLOROPLASTIC"/>
    <property type="match status" value="1"/>
</dbReference>
<dbReference type="CDD" id="cd00680">
    <property type="entry name" value="RHO_alpha_C"/>
    <property type="match status" value="1"/>
</dbReference>
<reference evidence="10 11" key="1">
    <citation type="submission" date="2015-09" db="EMBL/GenBank/DDBJ databases">
        <authorList>
            <person name="Jackson K.R."/>
            <person name="Lunt B.L."/>
            <person name="Fisher J.N.B."/>
            <person name="Gardner A.V."/>
            <person name="Bailey M.E."/>
            <person name="Deus L.M."/>
            <person name="Earl A.S."/>
            <person name="Gibby P.D."/>
            <person name="Hartmann K.A."/>
            <person name="Liu J.E."/>
            <person name="Manci A.M."/>
            <person name="Nielsen D.A."/>
            <person name="Solomon M.B."/>
            <person name="Breakwell D.P."/>
            <person name="Burnett S.H."/>
            <person name="Grose J.H."/>
        </authorList>
    </citation>
    <scope>NUCLEOTIDE SEQUENCE [LARGE SCALE GENOMIC DNA]</scope>
    <source>
        <strain evidence="10 11">2789STDY5608636</strain>
    </source>
</reference>
<evidence type="ECO:0000256" key="8">
    <source>
        <dbReference type="ARBA" id="ARBA00023027"/>
    </source>
</evidence>
<dbReference type="OrthoDB" id="9790995at2"/>
<sequence>MAVKEVAVRMFDKTFREVTQASHSPGFIYNDPDVLAREEEEIFRRDWLCLAREDELAKPGDYMALRVLRDPVLLCRDETGTVRAYANMCLHRGVEIATGKGNAEEFTCPYHGWLYGLDGALKGASYMRDAEDFDRKNCRLPELSVGLWGGFIFVSLAKEPVPFADFIRDFDEKFGYIQTGQLKVGLRVDAELKCNWKLMVENFIDFYHVGVLHKDSIGRFMKTVDLPYDLRANGQVFIDEYDAGTLSKSGDLTSRRIPALEGKSDRYSATGLLSPNLNFFVRPDYISVYTSWPTGPETMRLSGMVLWMPETVDGPQRDRVVGEFKEMLDKVLAEDFSMVESLQNVTRAASFVPGRMSRLEKGVQHYIKHNLERLFGAAEA</sequence>
<dbReference type="InterPro" id="IPR001663">
    <property type="entry name" value="Rng_hydr_dOase-A"/>
</dbReference>
<keyword evidence="8" id="KW-0520">NAD</keyword>
<dbReference type="InterPro" id="IPR036922">
    <property type="entry name" value="Rieske_2Fe-2S_sf"/>
</dbReference>
<dbReference type="GO" id="GO:0018625">
    <property type="term" value="F:naphthalene 1,2-dioxygenase activity"/>
    <property type="evidence" value="ECO:0007669"/>
    <property type="project" value="UniProtKB-EC"/>
</dbReference>
<proteinExistence type="inferred from homology"/>
<keyword evidence="6" id="KW-0408">Iron</keyword>
<comment type="cofactor">
    <cofactor evidence="1">
        <name>Fe cation</name>
        <dbReference type="ChEBI" id="CHEBI:24875"/>
    </cofactor>
</comment>
<keyword evidence="10" id="KW-0223">Dioxygenase</keyword>
<gene>
    <name evidence="10" type="primary">doxB</name>
    <name evidence="10" type="ORF">ERS370011_02813</name>
</gene>
<organism evidence="10 11">
    <name type="scientific">Bordetella pseudohinzii</name>
    <dbReference type="NCBI Taxonomy" id="1331258"/>
    <lineage>
        <taxon>Bacteria</taxon>
        <taxon>Pseudomonadati</taxon>
        <taxon>Pseudomonadota</taxon>
        <taxon>Betaproteobacteria</taxon>
        <taxon>Burkholderiales</taxon>
        <taxon>Alcaligenaceae</taxon>
        <taxon>Bordetella</taxon>
    </lineage>
</organism>
<protein>
    <submittedName>
        <fullName evidence="10">Naphthalene 1,2-dioxygenase subunit alpha</fullName>
        <ecNumber evidence="10">1.14.12.12</ecNumber>
    </submittedName>
</protein>
<dbReference type="Gene3D" id="2.102.10.10">
    <property type="entry name" value="Rieske [2Fe-2S] iron-sulphur domain"/>
    <property type="match status" value="1"/>
</dbReference>
<evidence type="ECO:0000256" key="7">
    <source>
        <dbReference type="ARBA" id="ARBA00023014"/>
    </source>
</evidence>
<dbReference type="Gene3D" id="3.90.380.10">
    <property type="entry name" value="Naphthalene 1,2-dioxygenase Alpha Subunit, Chain A, domain 1"/>
    <property type="match status" value="1"/>
</dbReference>
<name>A0A0M7G694_9BORD</name>
<accession>A0A0M7G694</accession>
<dbReference type="PANTHER" id="PTHR43756:SF5">
    <property type="entry name" value="CHOLINE MONOOXYGENASE, CHLOROPLASTIC"/>
    <property type="match status" value="1"/>
</dbReference>
<evidence type="ECO:0000256" key="5">
    <source>
        <dbReference type="ARBA" id="ARBA00023002"/>
    </source>
</evidence>